<protein>
    <submittedName>
        <fullName evidence="1">K(+)-transporting ATPase subunit F</fullName>
    </submittedName>
</protein>
<organism evidence="1 2">
    <name type="scientific">Nemorincola caseinilytica</name>
    <dbReference type="NCBI Taxonomy" id="2054315"/>
    <lineage>
        <taxon>Bacteria</taxon>
        <taxon>Pseudomonadati</taxon>
        <taxon>Bacteroidota</taxon>
        <taxon>Chitinophagia</taxon>
        <taxon>Chitinophagales</taxon>
        <taxon>Chitinophagaceae</taxon>
        <taxon>Nemorincola</taxon>
    </lineage>
</organism>
<dbReference type="Proteomes" id="UP001500067">
    <property type="component" value="Unassembled WGS sequence"/>
</dbReference>
<gene>
    <name evidence="1" type="primary">kdpF</name>
    <name evidence="1" type="ORF">GCM10023093_14930</name>
</gene>
<dbReference type="EMBL" id="BAABFA010000010">
    <property type="protein sequence ID" value="GAA4464487.1"/>
    <property type="molecule type" value="Genomic_DNA"/>
</dbReference>
<proteinExistence type="predicted"/>
<keyword evidence="2" id="KW-1185">Reference proteome</keyword>
<comment type="caution">
    <text evidence="1">The sequence shown here is derived from an EMBL/GenBank/DDBJ whole genome shotgun (WGS) entry which is preliminary data.</text>
</comment>
<dbReference type="CDD" id="cd07818">
    <property type="entry name" value="SRPBCC_1"/>
    <property type="match status" value="1"/>
</dbReference>
<evidence type="ECO:0000313" key="1">
    <source>
        <dbReference type="EMBL" id="GAA4464487.1"/>
    </source>
</evidence>
<accession>A0ABP8NEA8</accession>
<evidence type="ECO:0000313" key="2">
    <source>
        <dbReference type="Proteomes" id="UP001500067"/>
    </source>
</evidence>
<name>A0ABP8NEA8_9BACT</name>
<dbReference type="Gene3D" id="3.30.530.20">
    <property type="match status" value="1"/>
</dbReference>
<reference evidence="2" key="1">
    <citation type="journal article" date="2019" name="Int. J. Syst. Evol. Microbiol.">
        <title>The Global Catalogue of Microorganisms (GCM) 10K type strain sequencing project: providing services to taxonomists for standard genome sequencing and annotation.</title>
        <authorList>
            <consortium name="The Broad Institute Genomics Platform"/>
            <consortium name="The Broad Institute Genome Sequencing Center for Infectious Disease"/>
            <person name="Wu L."/>
            <person name="Ma J."/>
        </authorList>
    </citation>
    <scope>NUCLEOTIDE SEQUENCE [LARGE SCALE GENOMIC DNA]</scope>
    <source>
        <strain evidence="2">JCM 32105</strain>
    </source>
</reference>
<sequence length="179" mass="20127">MSIITIILLVIAAILALVLILGVVSPKSYRLSRSVLIDTSEAHVFIYLKHLRNHDSFNVWAMKDPNMKRTYRGIDGTVGFVYAWDGNKQAGAGEQEIKALEEGKRIDIEVRFIRPFAAVAQTPLTLEAVSPTQTKVTWHMASSMKYPMNMMLLFMNMDKLLGADMEISLGKLKDILEAR</sequence>
<dbReference type="SUPFAM" id="SSF55961">
    <property type="entry name" value="Bet v1-like"/>
    <property type="match status" value="1"/>
</dbReference>
<dbReference type="RefSeq" id="WP_345080936.1">
    <property type="nucleotide sequence ID" value="NZ_BAABFA010000010.1"/>
</dbReference>
<dbReference type="InterPro" id="IPR023393">
    <property type="entry name" value="START-like_dom_sf"/>
</dbReference>